<sequence>MVRVRRAPDGAINDSGIRLSEIQTIVLPRLTYSLLQYTSFDCIPLYVIPQQSALLLGFIDSQGNFTLNVGLKALGFTSEMKIRPILRQRSTANIRS</sequence>
<organism evidence="1 2">
    <name type="scientific">Microcystis aeruginosa FD4</name>
    <dbReference type="NCBI Taxonomy" id="2686288"/>
    <lineage>
        <taxon>Bacteria</taxon>
        <taxon>Bacillati</taxon>
        <taxon>Cyanobacteriota</taxon>
        <taxon>Cyanophyceae</taxon>
        <taxon>Oscillatoriophycideae</taxon>
        <taxon>Chroococcales</taxon>
        <taxon>Microcystaceae</taxon>
        <taxon>Microcystis</taxon>
    </lineage>
</organism>
<name>A0A857DAK7_MICAE</name>
<evidence type="ECO:0000313" key="1">
    <source>
        <dbReference type="EMBL" id="QGZ92160.1"/>
    </source>
</evidence>
<dbReference type="Proteomes" id="UP000438345">
    <property type="component" value="Chromosome"/>
</dbReference>
<dbReference type="AlphaFoldDB" id="A0A857DAK7"/>
<dbReference type="EMBL" id="CP046973">
    <property type="protein sequence ID" value="QGZ92160.1"/>
    <property type="molecule type" value="Genomic_DNA"/>
</dbReference>
<protein>
    <submittedName>
        <fullName evidence="1">Uncharacterized protein</fullName>
    </submittedName>
</protein>
<gene>
    <name evidence="1" type="ORF">GQR42_24300</name>
</gene>
<evidence type="ECO:0000313" key="2">
    <source>
        <dbReference type="Proteomes" id="UP000438345"/>
    </source>
</evidence>
<dbReference type="RefSeq" id="WP_158201929.1">
    <property type="nucleotide sequence ID" value="NZ_CP046973.1"/>
</dbReference>
<proteinExistence type="predicted"/>
<reference evidence="1 2" key="1">
    <citation type="submission" date="2019-12" db="EMBL/GenBank/DDBJ databases">
        <title>Complete genome sequence of Microcystis aeruginosa strain FD4.</title>
        <authorList>
            <person name="Urakawa H."/>
        </authorList>
    </citation>
    <scope>NUCLEOTIDE SEQUENCE [LARGE SCALE GENOMIC DNA]</scope>
    <source>
        <strain evidence="1 2">FD4</strain>
    </source>
</reference>
<accession>A0A857DAK7</accession>